<sequence>MNTDISYDEAAKQRLQSTERSVGVAQEPANVTRGKANIPQEDNEFFVRIVPKVEIVLGAVLNTVNDVVSEHKTITPVVQGENGVFEAGGEPLSMFRPLSRQKNGCARQPLTDVYEYLQSLQLENYLIVADGPAIEARTQKLINSINKQLQESFGGPDYEQLGLEFSIARSDYFAASVTDFHAMESETVNTIQLVVRVNIHAASLTETATDPAEAITEFDAGYRQVVRNFATASSLKTSLAVAFDVSNFNVRPNLLSLFSALCAESGAEASAVTEADHIHDANVMVRVSLKNPNAKAPVKPAAKPKPKVKK</sequence>
<evidence type="ECO:0000313" key="1">
    <source>
        <dbReference type="EMBL" id="XDJ15129.1"/>
    </source>
</evidence>
<reference evidence="1" key="1">
    <citation type="submission" date="2024-07" db="EMBL/GenBank/DDBJ databases">
        <authorList>
            <person name="Bringhurst R.M."/>
            <person name="Homer T.E."/>
        </authorList>
    </citation>
    <scope>NUCLEOTIDE SEQUENCE</scope>
</reference>
<protein>
    <submittedName>
        <fullName evidence="1">Uncharacterized protein</fullName>
    </submittedName>
</protein>
<name>A0AB39CE23_9VIRU</name>
<dbReference type="EMBL" id="PQ015379">
    <property type="protein sequence ID" value="XDJ15129.1"/>
    <property type="molecule type" value="Genomic_DNA"/>
</dbReference>
<organism evidence="1">
    <name type="scientific">Pseudomonas phage HRDY3</name>
    <dbReference type="NCBI Taxonomy" id="3236930"/>
    <lineage>
        <taxon>Viruses</taxon>
    </lineage>
</organism>
<accession>A0AB39CE23</accession>
<proteinExistence type="predicted"/>